<keyword evidence="2" id="KW-1185">Reference proteome</keyword>
<protein>
    <submittedName>
        <fullName evidence="1">Type II toxin-antitoxin system VapB family antitoxin</fullName>
    </submittedName>
</protein>
<comment type="caution">
    <text evidence="1">The sequence shown here is derived from an EMBL/GenBank/DDBJ whole genome shotgun (WGS) entry which is preliminary data.</text>
</comment>
<dbReference type="RefSeq" id="WP_320317958.1">
    <property type="nucleotide sequence ID" value="NZ_JAVIIX010000014.1"/>
</dbReference>
<dbReference type="EMBL" id="JAVIIZ010000015">
    <property type="protein sequence ID" value="MDX8474918.1"/>
    <property type="molecule type" value="Genomic_DNA"/>
</dbReference>
<sequence length="80" mass="9143">MALHIKNPRARELARYLADSRKISLTKAVIEALESELQREISRKPLAERLAQIAHDLSTKAAMQGRCMDQNEIDEMWGHS</sequence>
<evidence type="ECO:0000313" key="1">
    <source>
        <dbReference type="EMBL" id="MDX8474918.1"/>
    </source>
</evidence>
<dbReference type="Proteomes" id="UP001271780">
    <property type="component" value="Unassembled WGS sequence"/>
</dbReference>
<reference evidence="1 2" key="1">
    <citation type="submission" date="2023-08" db="EMBL/GenBank/DDBJ databases">
        <title>Implementing the SeqCode for naming new Mesorhizobium species isolated from Vachellia karroo root nodules.</title>
        <authorList>
            <person name="Van Lill M."/>
        </authorList>
    </citation>
    <scope>NUCLEOTIDE SEQUENCE [LARGE SCALE GENOMIC DNA]</scope>
    <source>
        <strain evidence="1 2">VK23A</strain>
    </source>
</reference>
<proteinExistence type="predicted"/>
<dbReference type="InterPro" id="IPR011660">
    <property type="entry name" value="VapB-like"/>
</dbReference>
<name>A0ABU4XK24_9HYPH</name>
<organism evidence="1 2">
    <name type="scientific">Mesorhizobium dulcispinae</name>
    <dbReference type="NCBI Taxonomy" id="3072316"/>
    <lineage>
        <taxon>Bacteria</taxon>
        <taxon>Pseudomonadati</taxon>
        <taxon>Pseudomonadota</taxon>
        <taxon>Alphaproteobacteria</taxon>
        <taxon>Hyphomicrobiales</taxon>
        <taxon>Phyllobacteriaceae</taxon>
        <taxon>Mesorhizobium</taxon>
    </lineage>
</organism>
<evidence type="ECO:0000313" key="2">
    <source>
        <dbReference type="Proteomes" id="UP001271780"/>
    </source>
</evidence>
<gene>
    <name evidence="1" type="ORF">RFM27_22775</name>
</gene>
<dbReference type="Pfam" id="PF07704">
    <property type="entry name" value="PSK_trans_fac"/>
    <property type="match status" value="1"/>
</dbReference>
<accession>A0ABU4XK24</accession>